<keyword evidence="7" id="KW-0175">Coiled coil</keyword>
<dbReference type="EMBL" id="GL629795">
    <property type="protein sequence ID" value="EFX00875.1"/>
    <property type="molecule type" value="Genomic_DNA"/>
</dbReference>
<organism evidence="11">
    <name type="scientific">Grosmannia clavigera (strain kw1407 / UAMH 11150)</name>
    <name type="common">Blue stain fungus</name>
    <name type="synonym">Graphiocladiella clavigera</name>
    <dbReference type="NCBI Taxonomy" id="655863"/>
    <lineage>
        <taxon>Eukaryota</taxon>
        <taxon>Fungi</taxon>
        <taxon>Dikarya</taxon>
        <taxon>Ascomycota</taxon>
        <taxon>Pezizomycotina</taxon>
        <taxon>Sordariomycetes</taxon>
        <taxon>Sordariomycetidae</taxon>
        <taxon>Ophiostomatales</taxon>
        <taxon>Ophiostomataceae</taxon>
        <taxon>Leptographium</taxon>
    </lineage>
</organism>
<evidence type="ECO:0000256" key="7">
    <source>
        <dbReference type="ARBA" id="ARBA00023054"/>
    </source>
</evidence>
<dbReference type="GO" id="GO:0070652">
    <property type="term" value="C:HAUS complex"/>
    <property type="evidence" value="ECO:0007669"/>
    <property type="project" value="InterPro"/>
</dbReference>
<evidence type="ECO:0000256" key="3">
    <source>
        <dbReference type="ARBA" id="ARBA00022490"/>
    </source>
</evidence>
<dbReference type="GO" id="GO:0051301">
    <property type="term" value="P:cell division"/>
    <property type="evidence" value="ECO:0007669"/>
    <property type="project" value="UniProtKB-KW"/>
</dbReference>
<protein>
    <recommendedName>
        <fullName evidence="12">HAUS augmin-like complex subunit 1</fullName>
    </recommendedName>
</protein>
<dbReference type="OrthoDB" id="5372507at2759"/>
<dbReference type="GO" id="GO:0005874">
    <property type="term" value="C:microtubule"/>
    <property type="evidence" value="ECO:0007669"/>
    <property type="project" value="UniProtKB-KW"/>
</dbReference>
<dbReference type="Pfam" id="PF25762">
    <property type="entry name" value="HAUS1"/>
    <property type="match status" value="1"/>
</dbReference>
<keyword evidence="3" id="KW-0963">Cytoplasm</keyword>
<reference evidence="10 11" key="1">
    <citation type="journal article" date="2011" name="Proc. Natl. Acad. Sci. U.S.A.">
        <title>Genome and transcriptome analyses of the mountain pine beetle-fungal symbiont Grosmannia clavigera, a lodgepole pine pathogen.</title>
        <authorList>
            <person name="DiGuistini S."/>
            <person name="Wang Y."/>
            <person name="Liao N.Y."/>
            <person name="Taylor G."/>
            <person name="Tanguay P."/>
            <person name="Feau N."/>
            <person name="Henrissat B."/>
            <person name="Chan S.K."/>
            <person name="Hesse-Orce U."/>
            <person name="Alamouti S.M."/>
            <person name="Tsui C.K.M."/>
            <person name="Docking R.T."/>
            <person name="Levasseur A."/>
            <person name="Haridas S."/>
            <person name="Robertson G."/>
            <person name="Birol I."/>
            <person name="Holt R.A."/>
            <person name="Marra M.A."/>
            <person name="Hamelin R.C."/>
            <person name="Hirst M."/>
            <person name="Jones S.J.M."/>
            <person name="Bohlmann J."/>
            <person name="Breuil C."/>
        </authorList>
    </citation>
    <scope>NUCLEOTIDE SEQUENCE [LARGE SCALE GENOMIC DNA]</scope>
    <source>
        <strain evidence="11">kw1407 / UAMH 11150</strain>
    </source>
</reference>
<evidence type="ECO:0000313" key="10">
    <source>
        <dbReference type="EMBL" id="EFX00875.1"/>
    </source>
</evidence>
<keyword evidence="5" id="KW-0493">Microtubule</keyword>
<dbReference type="GeneID" id="25974891"/>
<evidence type="ECO:0000256" key="4">
    <source>
        <dbReference type="ARBA" id="ARBA00022618"/>
    </source>
</evidence>
<evidence type="ECO:0000256" key="5">
    <source>
        <dbReference type="ARBA" id="ARBA00022701"/>
    </source>
</evidence>
<keyword evidence="11" id="KW-1185">Reference proteome</keyword>
<dbReference type="HOGENOM" id="CLU_068908_0_0_1"/>
<dbReference type="GO" id="GO:0051225">
    <property type="term" value="P:spindle assembly"/>
    <property type="evidence" value="ECO:0007669"/>
    <property type="project" value="InterPro"/>
</dbReference>
<dbReference type="PANTHER" id="PTHR31570">
    <property type="entry name" value="HAUS AUGMIN-LIKE COMPLEX SUBUNIT 1"/>
    <property type="match status" value="1"/>
</dbReference>
<accession>F0XNH8</accession>
<dbReference type="PANTHER" id="PTHR31570:SF1">
    <property type="entry name" value="HAUS AUGMIN-LIKE COMPLEX SUBUNIT 1"/>
    <property type="match status" value="1"/>
</dbReference>
<gene>
    <name evidence="10" type="ORF">CMQ_1956</name>
</gene>
<evidence type="ECO:0000256" key="2">
    <source>
        <dbReference type="ARBA" id="ARBA00005479"/>
    </source>
</evidence>
<evidence type="ECO:0000256" key="9">
    <source>
        <dbReference type="ARBA" id="ARBA00023306"/>
    </source>
</evidence>
<proteinExistence type="inferred from homology"/>
<evidence type="ECO:0008006" key="12">
    <source>
        <dbReference type="Google" id="ProtNLM"/>
    </source>
</evidence>
<dbReference type="AlphaFoldDB" id="F0XNH8"/>
<dbReference type="RefSeq" id="XP_014170357.1">
    <property type="nucleotide sequence ID" value="XM_014314882.1"/>
</dbReference>
<evidence type="ECO:0000256" key="6">
    <source>
        <dbReference type="ARBA" id="ARBA00022776"/>
    </source>
</evidence>
<keyword evidence="4" id="KW-0132">Cell division</keyword>
<name>F0XNH8_GROCL</name>
<dbReference type="eggNOG" id="ENOG502S1U0">
    <property type="taxonomic scope" value="Eukaryota"/>
</dbReference>
<comment type="subcellular location">
    <subcellularLocation>
        <location evidence="1">Cytoplasm</location>
        <location evidence="1">Cytoskeleton</location>
        <location evidence="1">Spindle</location>
    </subcellularLocation>
</comment>
<comment type="similarity">
    <text evidence="2">Belongs to the HAUS1 family.</text>
</comment>
<evidence type="ECO:0000256" key="1">
    <source>
        <dbReference type="ARBA" id="ARBA00004186"/>
    </source>
</evidence>
<dbReference type="Proteomes" id="UP000007796">
    <property type="component" value="Unassembled WGS sequence"/>
</dbReference>
<evidence type="ECO:0000313" key="11">
    <source>
        <dbReference type="Proteomes" id="UP000007796"/>
    </source>
</evidence>
<dbReference type="GO" id="GO:0005819">
    <property type="term" value="C:spindle"/>
    <property type="evidence" value="ECO:0007669"/>
    <property type="project" value="UniProtKB-SubCell"/>
</dbReference>
<keyword evidence="9" id="KW-0131">Cell cycle</keyword>
<dbReference type="GO" id="GO:0005829">
    <property type="term" value="C:cytosol"/>
    <property type="evidence" value="ECO:0007669"/>
    <property type="project" value="TreeGrafter"/>
</dbReference>
<dbReference type="InterPro" id="IPR026243">
    <property type="entry name" value="HAUS1"/>
</dbReference>
<evidence type="ECO:0000256" key="8">
    <source>
        <dbReference type="ARBA" id="ARBA00023212"/>
    </source>
</evidence>
<keyword evidence="8" id="KW-0206">Cytoskeleton</keyword>
<keyword evidence="6" id="KW-0498">Mitosis</keyword>
<dbReference type="InParanoid" id="F0XNH8"/>
<sequence length="300" mass="32978">MAHVRASETIFSPSVARLASSAAKDWNYVDSWLSSKFEGRPSLAFERNPETLKALVALAALNETADEERDLVISIETTALEALAGHNAAEARGASTQILTGVTAAVEQELPRDGLAALDSMAAMAVELGVAYPDPEVLGHETVQLQARLYQLEQATKRTAAVQSHVEEESARSGDLLGELDDGAYRPAADLAKANLELQRKVKTGTVKLLEMKEKAAKVADKSPDITLQQVQDEESLYRVLLSRKRGLDSRIEPFQSLPPDKNLARQQLEVLRKELQVMTQKRDVVFEGLVDRETPRKPR</sequence>